<organism evidence="16 17">
    <name type="scientific">Paragonimus westermani</name>
    <dbReference type="NCBI Taxonomy" id="34504"/>
    <lineage>
        <taxon>Eukaryota</taxon>
        <taxon>Metazoa</taxon>
        <taxon>Spiralia</taxon>
        <taxon>Lophotrochozoa</taxon>
        <taxon>Platyhelminthes</taxon>
        <taxon>Trematoda</taxon>
        <taxon>Digenea</taxon>
        <taxon>Plagiorchiida</taxon>
        <taxon>Troglotremata</taxon>
        <taxon>Troglotrematidae</taxon>
        <taxon>Paragonimus</taxon>
    </lineage>
</organism>
<dbReference type="SUPFAM" id="SSF56219">
    <property type="entry name" value="DNase I-like"/>
    <property type="match status" value="1"/>
</dbReference>
<protein>
    <recommendedName>
        <fullName evidence="13">DNA-(apurinic or apyrimidinic site) endonuclease</fullName>
        <ecNumber evidence="13">3.1.-.-</ecNumber>
    </recommendedName>
</protein>
<evidence type="ECO:0000256" key="1">
    <source>
        <dbReference type="ARBA" id="ARBA00000493"/>
    </source>
</evidence>
<dbReference type="PANTHER" id="PTHR22748:SF4">
    <property type="entry name" value="DNA-(APURINIC OR APYRIMIDINIC SITE) ENDONUCLEASE 2"/>
    <property type="match status" value="1"/>
</dbReference>
<feature type="binding site" evidence="10">
    <location>
        <position position="214"/>
    </location>
    <ligand>
        <name>Mg(2+)</name>
        <dbReference type="ChEBI" id="CHEBI:18420"/>
        <label>1</label>
    </ligand>
</feature>
<evidence type="ECO:0000256" key="13">
    <source>
        <dbReference type="RuleBase" id="RU362131"/>
    </source>
</evidence>
<feature type="active site" description="Proton acceptor" evidence="9">
    <location>
        <position position="330"/>
    </location>
</feature>
<proteinExistence type="inferred from homology"/>
<keyword evidence="3 10" id="KW-0479">Metal-binding</keyword>
<dbReference type="OrthoDB" id="391817at2759"/>
<reference evidence="16 17" key="1">
    <citation type="submission" date="2019-07" db="EMBL/GenBank/DDBJ databases">
        <title>Annotation for the trematode Paragonimus westermani.</title>
        <authorList>
            <person name="Choi Y.-J."/>
        </authorList>
    </citation>
    <scope>NUCLEOTIDE SEQUENCE [LARGE SCALE GENOMIC DNA]</scope>
    <source>
        <strain evidence="16">180907_Pwestermani</strain>
    </source>
</reference>
<dbReference type="Proteomes" id="UP000699462">
    <property type="component" value="Unassembled WGS sequence"/>
</dbReference>
<dbReference type="GO" id="GO:0005634">
    <property type="term" value="C:nucleus"/>
    <property type="evidence" value="ECO:0007669"/>
    <property type="project" value="TreeGrafter"/>
</dbReference>
<feature type="region of interest" description="Disordered" evidence="14">
    <location>
        <begin position="411"/>
        <end position="446"/>
    </location>
</feature>
<dbReference type="GO" id="GO:0006284">
    <property type="term" value="P:base-excision repair"/>
    <property type="evidence" value="ECO:0007669"/>
    <property type="project" value="TreeGrafter"/>
</dbReference>
<dbReference type="PANTHER" id="PTHR22748">
    <property type="entry name" value="AP ENDONUCLEASE"/>
    <property type="match status" value="1"/>
</dbReference>
<feature type="binding site" evidence="10">
    <location>
        <position position="212"/>
    </location>
    <ligand>
        <name>Mg(2+)</name>
        <dbReference type="ChEBI" id="CHEBI:18420"/>
        <label>2</label>
    </ligand>
</feature>
<dbReference type="Gene3D" id="3.60.10.10">
    <property type="entry name" value="Endonuclease/exonuclease/phosphatase"/>
    <property type="match status" value="1"/>
</dbReference>
<evidence type="ECO:0000256" key="5">
    <source>
        <dbReference type="ARBA" id="ARBA00022801"/>
    </source>
</evidence>
<comment type="cofactor">
    <cofactor evidence="10 13">
        <name>Mg(2+)</name>
        <dbReference type="ChEBI" id="CHEBI:18420"/>
    </cofactor>
    <cofactor evidence="10 13">
        <name>Mn(2+)</name>
        <dbReference type="ChEBI" id="CHEBI:29035"/>
    </cofactor>
    <text evidence="10 13">Probably binds two magnesium or manganese ions per subunit.</text>
</comment>
<feature type="active site" evidence="9">
    <location>
        <position position="172"/>
    </location>
</feature>
<gene>
    <name evidence="16" type="ORF">P879_05059</name>
</gene>
<evidence type="ECO:0000256" key="12">
    <source>
        <dbReference type="PROSITE-ProRule" id="PRU01343"/>
    </source>
</evidence>
<evidence type="ECO:0000256" key="6">
    <source>
        <dbReference type="ARBA" id="ARBA00022833"/>
    </source>
</evidence>
<dbReference type="InterPro" id="IPR020847">
    <property type="entry name" value="AP_endonuclease_F1_BS"/>
</dbReference>
<feature type="site" description="Important for catalytic activity" evidence="11">
    <location>
        <position position="300"/>
    </location>
</feature>
<dbReference type="GO" id="GO:0003906">
    <property type="term" value="F:DNA-(apurinic or apyrimidinic site) endonuclease activity"/>
    <property type="evidence" value="ECO:0007669"/>
    <property type="project" value="TreeGrafter"/>
</dbReference>
<dbReference type="GO" id="GO:0008270">
    <property type="term" value="F:zinc ion binding"/>
    <property type="evidence" value="ECO:0007669"/>
    <property type="project" value="UniProtKB-KW"/>
</dbReference>
<dbReference type="PROSITE" id="PS00726">
    <property type="entry name" value="AP_NUCLEASE_F1_1"/>
    <property type="match status" value="1"/>
</dbReference>
<evidence type="ECO:0000256" key="14">
    <source>
        <dbReference type="SAM" id="MobiDB-lite"/>
    </source>
</evidence>
<feature type="site" description="Transition state stabilizer" evidence="11">
    <location>
        <position position="214"/>
    </location>
</feature>
<evidence type="ECO:0000256" key="9">
    <source>
        <dbReference type="PIRSR" id="PIRSR604808-1"/>
    </source>
</evidence>
<keyword evidence="8" id="KW-0539">Nucleus</keyword>
<feature type="site" description="Interaction with DNA substrate" evidence="11">
    <location>
        <position position="330"/>
    </location>
</feature>
<keyword evidence="5" id="KW-0378">Hydrolase</keyword>
<comment type="catalytic activity">
    <reaction evidence="1">
        <text>Exonucleolytic cleavage in the 3'- to 5'-direction to yield nucleoside 5'-phosphates.</text>
        <dbReference type="EC" id="3.1.11.2"/>
    </reaction>
</comment>
<evidence type="ECO:0000256" key="3">
    <source>
        <dbReference type="ARBA" id="ARBA00022723"/>
    </source>
</evidence>
<evidence type="ECO:0000256" key="7">
    <source>
        <dbReference type="ARBA" id="ARBA00022842"/>
    </source>
</evidence>
<keyword evidence="4 12" id="KW-0863">Zinc-finger</keyword>
<evidence type="ECO:0000256" key="10">
    <source>
        <dbReference type="PIRSR" id="PIRSR604808-2"/>
    </source>
</evidence>
<feature type="compositionally biased region" description="Low complexity" evidence="14">
    <location>
        <begin position="415"/>
        <end position="427"/>
    </location>
</feature>
<evidence type="ECO:0000256" key="2">
    <source>
        <dbReference type="ARBA" id="ARBA00007092"/>
    </source>
</evidence>
<keyword evidence="17" id="KW-1185">Reference proteome</keyword>
<dbReference type="InterPro" id="IPR010666">
    <property type="entry name" value="Znf_GRF"/>
</dbReference>
<dbReference type="EMBL" id="JTDF01001077">
    <property type="protein sequence ID" value="KAF8570525.1"/>
    <property type="molecule type" value="Genomic_DNA"/>
</dbReference>
<feature type="domain" description="GRF-type" evidence="15">
    <location>
        <begin position="470"/>
        <end position="523"/>
    </location>
</feature>
<feature type="binding site" evidence="10">
    <location>
        <position position="329"/>
    </location>
    <ligand>
        <name>Mg(2+)</name>
        <dbReference type="ChEBI" id="CHEBI:18420"/>
        <label>1</label>
    </ligand>
</feature>
<dbReference type="GO" id="GO:0008311">
    <property type="term" value="F:double-stranded DNA 3'-5' DNA exonuclease activity"/>
    <property type="evidence" value="ECO:0007669"/>
    <property type="project" value="UniProtKB-EC"/>
</dbReference>
<dbReference type="PROSITE" id="PS51999">
    <property type="entry name" value="ZF_GRF"/>
    <property type="match status" value="1"/>
</dbReference>
<dbReference type="GO" id="GO:0003677">
    <property type="term" value="F:DNA binding"/>
    <property type="evidence" value="ECO:0007669"/>
    <property type="project" value="InterPro"/>
</dbReference>
<dbReference type="EC" id="3.1.-.-" evidence="13"/>
<evidence type="ECO:0000256" key="8">
    <source>
        <dbReference type="ARBA" id="ARBA00023242"/>
    </source>
</evidence>
<evidence type="ECO:0000256" key="11">
    <source>
        <dbReference type="PIRSR" id="PIRSR604808-3"/>
    </source>
</evidence>
<feature type="binding site" evidence="10">
    <location>
        <position position="51"/>
    </location>
    <ligand>
        <name>Mg(2+)</name>
        <dbReference type="ChEBI" id="CHEBI:18420"/>
        <label>1</label>
    </ligand>
</feature>
<dbReference type="GO" id="GO:0008081">
    <property type="term" value="F:phosphoric diester hydrolase activity"/>
    <property type="evidence" value="ECO:0007669"/>
    <property type="project" value="TreeGrafter"/>
</dbReference>
<evidence type="ECO:0000313" key="16">
    <source>
        <dbReference type="EMBL" id="KAF8570525.1"/>
    </source>
</evidence>
<comment type="caution">
    <text evidence="16">The sequence shown here is derived from an EMBL/GenBank/DDBJ whole genome shotgun (WGS) entry which is preliminary data.</text>
</comment>
<dbReference type="Pfam" id="PF03372">
    <property type="entry name" value="Exo_endo_phos"/>
    <property type="match status" value="1"/>
</dbReference>
<dbReference type="InterPro" id="IPR004808">
    <property type="entry name" value="AP_endonuc_1"/>
</dbReference>
<dbReference type="InterPro" id="IPR005135">
    <property type="entry name" value="Endo/exonuclease/phosphatase"/>
</dbReference>
<name>A0A8T0DRH8_9TREM</name>
<keyword evidence="10" id="KW-0464">Manganese</keyword>
<dbReference type="AlphaFoldDB" id="A0A8T0DRH8"/>
<feature type="active site" description="Proton donor/acceptor" evidence="9">
    <location>
        <position position="212"/>
    </location>
</feature>
<keyword evidence="6" id="KW-0862">Zinc</keyword>
<sequence>MRDSVAAESVGCVKLASFRVCSWNVNGLRSLRLPLKSVLDGLDADIVCLQETKTSGDLSRDWACVDGYNSYFNHGKNKSGYSGVAIFCRNPLKPSAVTEGFVETFDYWGENSTNGSYHSVGFFISKLGLSVDEVRSMDAEGRFIVAFFPVTSLKCLVTNSLLDRPIAVISVYLPRVHFDNTNRVPFRTSFERCLDQCIQILLETNYVIISGDLNVYHTSLDHCEPPTPEADQLSISSRQWLDHLLIPAQRDPGLLVPANSNQQALFVDVFRQLFPHRTHAFTCWSTRTGARETNYGTRIDYILFDQHLFNLFGADRLNADIEPDILGSDHCPVWSSLPLTISDCSHDLPHKCSQFWPQCQTKQIKLTAFATHTPLSTPPAVPHKRANGHVLNKPVRRGLLKQSKLAVVPVKTSREVSSVSNEPSPSNTIPRKNSEAVDLDRSADKRDSGQIEAVTVWQRLLTGPKKAPLCRVHNEPCVLRIVKQKCTASGSRRGRRFWICARPQGAIDNPLARCGTFLWDDLYRP</sequence>
<feature type="binding site" evidence="10">
    <location>
        <position position="330"/>
    </location>
    <ligand>
        <name>Mg(2+)</name>
        <dbReference type="ChEBI" id="CHEBI:18420"/>
        <label>1</label>
    </ligand>
</feature>
<feature type="binding site" evidence="10">
    <location>
        <position position="24"/>
    </location>
    <ligand>
        <name>Mg(2+)</name>
        <dbReference type="ChEBI" id="CHEBI:18420"/>
        <label>1</label>
    </ligand>
</feature>
<evidence type="ECO:0000256" key="4">
    <source>
        <dbReference type="ARBA" id="ARBA00022771"/>
    </source>
</evidence>
<keyword evidence="13" id="KW-0227">DNA damage</keyword>
<dbReference type="PROSITE" id="PS51435">
    <property type="entry name" value="AP_NUCLEASE_F1_4"/>
    <property type="match status" value="1"/>
</dbReference>
<keyword evidence="13" id="KW-0234">DNA repair</keyword>
<feature type="compositionally biased region" description="Basic and acidic residues" evidence="14">
    <location>
        <begin position="432"/>
        <end position="446"/>
    </location>
</feature>
<dbReference type="NCBIfam" id="TIGR00633">
    <property type="entry name" value="xth"/>
    <property type="match status" value="1"/>
</dbReference>
<evidence type="ECO:0000259" key="15">
    <source>
        <dbReference type="PROSITE" id="PS51999"/>
    </source>
</evidence>
<comment type="similarity">
    <text evidence="2 13">Belongs to the DNA repair enzymes AP/ExoA family.</text>
</comment>
<accession>A0A8T0DRH8</accession>
<keyword evidence="7 10" id="KW-0460">Magnesium</keyword>
<evidence type="ECO:0000313" key="17">
    <source>
        <dbReference type="Proteomes" id="UP000699462"/>
    </source>
</evidence>
<dbReference type="InterPro" id="IPR036691">
    <property type="entry name" value="Endo/exonu/phosph_ase_sf"/>
</dbReference>